<name>A0A9X0R5D5_VIBME</name>
<organism evidence="1 2">
    <name type="scientific">Vibrio metschnikovii</name>
    <dbReference type="NCBI Taxonomy" id="28172"/>
    <lineage>
        <taxon>Bacteria</taxon>
        <taxon>Pseudomonadati</taxon>
        <taxon>Pseudomonadota</taxon>
        <taxon>Gammaproteobacteria</taxon>
        <taxon>Vibrionales</taxon>
        <taxon>Vibrionaceae</taxon>
        <taxon>Vibrio</taxon>
    </lineage>
</organism>
<evidence type="ECO:0000313" key="1">
    <source>
        <dbReference type="EMBL" id="MBC5849732.1"/>
    </source>
</evidence>
<dbReference type="Pfam" id="PF12069">
    <property type="entry name" value="DUF3549"/>
    <property type="match status" value="1"/>
</dbReference>
<dbReference type="Proteomes" id="UP000615796">
    <property type="component" value="Unassembled WGS sequence"/>
</dbReference>
<dbReference type="EMBL" id="JACRUP010000001">
    <property type="protein sequence ID" value="MBC5849732.1"/>
    <property type="molecule type" value="Genomic_DNA"/>
</dbReference>
<proteinExistence type="predicted"/>
<sequence length="348" mass="39432">MQPIHTLTDLLQQSEVHYQIFDLGRRIQPVDAQQFHHVEQARQPYPYPLQRQAHLAIVYWHQHQQPWIWFVKFNLDERGLLAQAEIGQFLSYVLEAMGSRLTGELTEAQQQKLANNPYTFKPSEEKMAVIHSQIRRQLSLPSSQYYEHAQHYLTGDLGWDNWQSVGLQGISDICARLNDANNSQLIINALPHLPWPVLYALLGALEHSSLPNDLAQALDEKLRVCITQPEGDLFLLAALIRALSGGTPEQLAQWIDQVLDDSSFCHPEVLIAIAGRCWSALKQSGRAQRFLLRLAQSGDQTLFNQIFADLVMLPELRVVLLPLLHSSPSPELSQALVNLQRATKPSSP</sequence>
<keyword evidence="2" id="KW-1185">Reference proteome</keyword>
<accession>A0A9X0R5D5</accession>
<protein>
    <submittedName>
        <fullName evidence="1">DUF3549 family protein</fullName>
    </submittedName>
</protein>
<dbReference type="InterPro" id="IPR021936">
    <property type="entry name" value="DUF3549"/>
</dbReference>
<reference evidence="1" key="1">
    <citation type="submission" date="2020-08" db="EMBL/GenBank/DDBJ databases">
        <title>Genome Sequencing and Pan-Genome Analysis of Migratory bird Vibrio Strains, Inner Mongolia.</title>
        <authorList>
            <person name="Zheng L."/>
        </authorList>
    </citation>
    <scope>NUCLEOTIDE SEQUENCE</scope>
    <source>
        <strain evidence="1">M13F</strain>
    </source>
</reference>
<dbReference type="RefSeq" id="WP_186460648.1">
    <property type="nucleotide sequence ID" value="NZ_JACNMH010000008.1"/>
</dbReference>
<dbReference type="AlphaFoldDB" id="A0A9X0R5D5"/>
<evidence type="ECO:0000313" key="2">
    <source>
        <dbReference type="Proteomes" id="UP000615796"/>
    </source>
</evidence>
<comment type="caution">
    <text evidence="1">The sequence shown here is derived from an EMBL/GenBank/DDBJ whole genome shotgun (WGS) entry which is preliminary data.</text>
</comment>
<gene>
    <name evidence="1" type="ORF">H8Q88_01995</name>
</gene>